<evidence type="ECO:0000313" key="2">
    <source>
        <dbReference type="EMBL" id="THD11277.1"/>
    </source>
</evidence>
<reference evidence="2 3" key="1">
    <citation type="submission" date="2017-02" db="EMBL/GenBank/DDBJ databases">
        <title>Whole genome sequencing of Metallibacterium scheffleri DSM 24874 (T).</title>
        <authorList>
            <person name="Kumar S."/>
            <person name="Patil P."/>
            <person name="Patil P.B."/>
        </authorList>
    </citation>
    <scope>NUCLEOTIDE SEQUENCE [LARGE SCALE GENOMIC DNA]</scope>
    <source>
        <strain evidence="2 3">DSM 24874</strain>
    </source>
</reference>
<name>A0A4S3KQF1_9GAMM</name>
<dbReference type="InterPro" id="IPR027417">
    <property type="entry name" value="P-loop_NTPase"/>
</dbReference>
<proteinExistence type="predicted"/>
<comment type="caution">
    <text evidence="2">The sequence shown here is derived from an EMBL/GenBank/DDBJ whole genome shotgun (WGS) entry which is preliminary data.</text>
</comment>
<dbReference type="GO" id="GO:0005524">
    <property type="term" value="F:ATP binding"/>
    <property type="evidence" value="ECO:0007669"/>
    <property type="project" value="InterPro"/>
</dbReference>
<dbReference type="AlphaFoldDB" id="A0A4S3KQF1"/>
<organism evidence="2 3">
    <name type="scientific">Metallibacterium scheffleri</name>
    <dbReference type="NCBI Taxonomy" id="993689"/>
    <lineage>
        <taxon>Bacteria</taxon>
        <taxon>Pseudomonadati</taxon>
        <taxon>Pseudomonadota</taxon>
        <taxon>Gammaproteobacteria</taxon>
        <taxon>Lysobacterales</taxon>
        <taxon>Rhodanobacteraceae</taxon>
        <taxon>Metallibacterium</taxon>
    </lineage>
</organism>
<evidence type="ECO:0000313" key="3">
    <source>
        <dbReference type="Proteomes" id="UP000307749"/>
    </source>
</evidence>
<gene>
    <name evidence="2" type="ORF">B1806_03935</name>
</gene>
<sequence>MRNLGFRYAEGEAWVVRHLNLDIAAGESVAIAGPSGMGKTTLATRVRQFAPGKGRFRGAA</sequence>
<accession>A0A4S3KQF1</accession>
<protein>
    <recommendedName>
        <fullName evidence="1">ABC transporter domain-containing protein</fullName>
    </recommendedName>
</protein>
<dbReference type="Gene3D" id="3.40.50.300">
    <property type="entry name" value="P-loop containing nucleotide triphosphate hydrolases"/>
    <property type="match status" value="1"/>
</dbReference>
<dbReference type="SUPFAM" id="SSF52540">
    <property type="entry name" value="P-loop containing nucleoside triphosphate hydrolases"/>
    <property type="match status" value="1"/>
</dbReference>
<keyword evidence="3" id="KW-1185">Reference proteome</keyword>
<dbReference type="RefSeq" id="WP_081130221.1">
    <property type="nucleotide sequence ID" value="NZ_LDOS01000005.1"/>
</dbReference>
<dbReference type="InterPro" id="IPR003439">
    <property type="entry name" value="ABC_transporter-like_ATP-bd"/>
</dbReference>
<feature type="domain" description="ABC transporter" evidence="1">
    <location>
        <begin position="17"/>
        <end position="47"/>
    </location>
</feature>
<dbReference type="Proteomes" id="UP000307749">
    <property type="component" value="Unassembled WGS sequence"/>
</dbReference>
<dbReference type="GO" id="GO:0016887">
    <property type="term" value="F:ATP hydrolysis activity"/>
    <property type="evidence" value="ECO:0007669"/>
    <property type="project" value="InterPro"/>
</dbReference>
<evidence type="ECO:0000259" key="1">
    <source>
        <dbReference type="Pfam" id="PF00005"/>
    </source>
</evidence>
<dbReference type="EMBL" id="MWQO01000014">
    <property type="protein sequence ID" value="THD11277.1"/>
    <property type="molecule type" value="Genomic_DNA"/>
</dbReference>
<dbReference type="Pfam" id="PF00005">
    <property type="entry name" value="ABC_tran"/>
    <property type="match status" value="1"/>
</dbReference>